<proteinExistence type="predicted"/>
<dbReference type="AlphaFoldDB" id="A0A0F7K321"/>
<dbReference type="EMBL" id="CP011412">
    <property type="protein sequence ID" value="AKH21969.1"/>
    <property type="molecule type" value="Genomic_DNA"/>
</dbReference>
<dbReference type="Pfam" id="PF00248">
    <property type="entry name" value="Aldo_ket_red"/>
    <property type="match status" value="1"/>
</dbReference>
<keyword evidence="4" id="KW-1185">Reference proteome</keyword>
<dbReference type="SUPFAM" id="SSF51430">
    <property type="entry name" value="NAD(P)-linked oxidoreductase"/>
    <property type="match status" value="1"/>
</dbReference>
<feature type="domain" description="NADP-dependent oxidoreductase" evidence="2">
    <location>
        <begin position="38"/>
        <end position="282"/>
    </location>
</feature>
<reference evidence="3 4" key="1">
    <citation type="journal article" date="2015" name="Genome Announc.">
        <title>Complete Genome Sequence of Sedimenticola thiotaurini Strain SIP-G1, a Polyphosphate- and Polyhydroxyalkanoate-Accumulating Sulfur-Oxidizing Gammaproteobacterium Isolated from Salt Marsh Sediments.</title>
        <authorList>
            <person name="Flood B.E."/>
            <person name="Jones D.S."/>
            <person name="Bailey J.V."/>
        </authorList>
    </citation>
    <scope>NUCLEOTIDE SEQUENCE [LARGE SCALE GENOMIC DNA]</scope>
    <source>
        <strain evidence="3 4">SIP-G1</strain>
    </source>
</reference>
<dbReference type="PANTHER" id="PTHR43312:SF1">
    <property type="entry name" value="NADP-DEPENDENT OXIDOREDUCTASE DOMAIN-CONTAINING PROTEIN"/>
    <property type="match status" value="1"/>
</dbReference>
<dbReference type="InterPro" id="IPR036812">
    <property type="entry name" value="NAD(P)_OxRdtase_dom_sf"/>
</dbReference>
<evidence type="ECO:0000256" key="1">
    <source>
        <dbReference type="SAM" id="SignalP"/>
    </source>
</evidence>
<sequence length="296" mass="32673">MQASASLAAGLLLPGGVAAANQTIRKAIPSSGELLPVIGMGTSRTFETGGDADMLARLGEVIQAFFDHGGGMIDSSPMYGSAQQVIGQLLPTINGEKNLFAATKVWTRGRESGLRQMEESRRLWGVERFDLMQIHNLLDWETHLESLLQMKADGTIRYVGITTSHGRDHNALERILQQHPFDFVQLTYNLGNREAESRLLPIAQERGIGVIVNRPFQRGALFRKVKGKPVPAWAEEFGCASWGQFFLKFAVSHPAVTCAIPATTKVKHMRDNMQAGWGQLPDPEQRARMITYFASL</sequence>
<dbReference type="PANTHER" id="PTHR43312">
    <property type="entry name" value="D-THREO-ALDOSE 1-DEHYDROGENASE"/>
    <property type="match status" value="1"/>
</dbReference>
<feature type="chain" id="PRO_5002517419" evidence="1">
    <location>
        <begin position="20"/>
        <end position="296"/>
    </location>
</feature>
<dbReference type="CDD" id="cd19095">
    <property type="entry name" value="AKR_PA4992-like"/>
    <property type="match status" value="1"/>
</dbReference>
<dbReference type="Proteomes" id="UP000034410">
    <property type="component" value="Chromosome"/>
</dbReference>
<dbReference type="KEGG" id="seds:AAY24_00965"/>
<dbReference type="Gene3D" id="3.20.20.100">
    <property type="entry name" value="NADP-dependent oxidoreductase domain"/>
    <property type="match status" value="1"/>
</dbReference>
<dbReference type="InterPro" id="IPR023210">
    <property type="entry name" value="NADP_OxRdtase_dom"/>
</dbReference>
<evidence type="ECO:0000313" key="3">
    <source>
        <dbReference type="EMBL" id="AKH21969.1"/>
    </source>
</evidence>
<dbReference type="PATRIC" id="fig|1543721.4.peg.206"/>
<organism evidence="3 4">
    <name type="scientific">Sedimenticola thiotaurini</name>
    <dbReference type="NCBI Taxonomy" id="1543721"/>
    <lineage>
        <taxon>Bacteria</taxon>
        <taxon>Pseudomonadati</taxon>
        <taxon>Pseudomonadota</taxon>
        <taxon>Gammaproteobacteria</taxon>
        <taxon>Chromatiales</taxon>
        <taxon>Sedimenticolaceae</taxon>
        <taxon>Sedimenticola</taxon>
    </lineage>
</organism>
<keyword evidence="1" id="KW-0732">Signal</keyword>
<evidence type="ECO:0000313" key="4">
    <source>
        <dbReference type="Proteomes" id="UP000034410"/>
    </source>
</evidence>
<accession>A0A0F7K321</accession>
<evidence type="ECO:0000259" key="2">
    <source>
        <dbReference type="Pfam" id="PF00248"/>
    </source>
</evidence>
<dbReference type="InterPro" id="IPR053135">
    <property type="entry name" value="AKR2_Oxidoreductase"/>
</dbReference>
<name>A0A0F7K321_9GAMM</name>
<feature type="signal peptide" evidence="1">
    <location>
        <begin position="1"/>
        <end position="19"/>
    </location>
</feature>
<gene>
    <name evidence="3" type="ORF">AAY24_00965</name>
</gene>
<protein>
    <submittedName>
        <fullName evidence="3">Aldo/keto reductase</fullName>
    </submittedName>
</protein>